<sequence length="151" mass="17013">MRFTIAAIVWNYKVQSVKEALLNLQSEVSNEQNEYGSFVDLTEDLINEIVSYLSDIRIAAFNGVDPGEDAEIQAIVMDMPSFGVIAGCCGAHPFIDGFFKYDNSDGSGPEIFDFHRSTIFNVYFLQKNLKKLKLCFVSTSFNKFLTIKIIN</sequence>
<protein>
    <submittedName>
        <fullName evidence="1">Uncharacterized protein</fullName>
    </submittedName>
</protein>
<dbReference type="Proteomes" id="UP000023152">
    <property type="component" value="Unassembled WGS sequence"/>
</dbReference>
<organism evidence="1 2">
    <name type="scientific">Reticulomyxa filosa</name>
    <dbReference type="NCBI Taxonomy" id="46433"/>
    <lineage>
        <taxon>Eukaryota</taxon>
        <taxon>Sar</taxon>
        <taxon>Rhizaria</taxon>
        <taxon>Retaria</taxon>
        <taxon>Foraminifera</taxon>
        <taxon>Monothalamids</taxon>
        <taxon>Reticulomyxidae</taxon>
        <taxon>Reticulomyxa</taxon>
    </lineage>
</organism>
<evidence type="ECO:0000313" key="2">
    <source>
        <dbReference type="Proteomes" id="UP000023152"/>
    </source>
</evidence>
<evidence type="ECO:0000313" key="1">
    <source>
        <dbReference type="EMBL" id="ETO10009.1"/>
    </source>
</evidence>
<dbReference type="EMBL" id="ASPP01023728">
    <property type="protein sequence ID" value="ETO10009.1"/>
    <property type="molecule type" value="Genomic_DNA"/>
</dbReference>
<accession>X6M7X1</accession>
<reference evidence="1 2" key="1">
    <citation type="journal article" date="2013" name="Curr. Biol.">
        <title>The Genome of the Foraminiferan Reticulomyxa filosa.</title>
        <authorList>
            <person name="Glockner G."/>
            <person name="Hulsmann N."/>
            <person name="Schleicher M."/>
            <person name="Noegel A.A."/>
            <person name="Eichinger L."/>
            <person name="Gallinger C."/>
            <person name="Pawlowski J."/>
            <person name="Sierra R."/>
            <person name="Euteneuer U."/>
            <person name="Pillet L."/>
            <person name="Moustafa A."/>
            <person name="Platzer M."/>
            <person name="Groth M."/>
            <person name="Szafranski K."/>
            <person name="Schliwa M."/>
        </authorList>
    </citation>
    <scope>NUCLEOTIDE SEQUENCE [LARGE SCALE GENOMIC DNA]</scope>
</reference>
<proteinExistence type="predicted"/>
<dbReference type="AlphaFoldDB" id="X6M7X1"/>
<gene>
    <name evidence="1" type="ORF">RFI_27365</name>
</gene>
<comment type="caution">
    <text evidence="1">The sequence shown here is derived from an EMBL/GenBank/DDBJ whole genome shotgun (WGS) entry which is preliminary data.</text>
</comment>
<keyword evidence="2" id="KW-1185">Reference proteome</keyword>
<name>X6M7X1_RETFI</name>